<name>A0A8S1M777_9CILI</name>
<dbReference type="AlphaFoldDB" id="A0A8S1M777"/>
<proteinExistence type="predicted"/>
<gene>
    <name evidence="2" type="ORF">PSON_ATCC_30995.1.T0310083</name>
</gene>
<evidence type="ECO:0000313" key="3">
    <source>
        <dbReference type="Proteomes" id="UP000692954"/>
    </source>
</evidence>
<accession>A0A8S1M777</accession>
<protein>
    <submittedName>
        <fullName evidence="2">Uncharacterized protein</fullName>
    </submittedName>
</protein>
<comment type="caution">
    <text evidence="2">The sequence shown here is derived from an EMBL/GenBank/DDBJ whole genome shotgun (WGS) entry which is preliminary data.</text>
</comment>
<feature type="coiled-coil region" evidence="1">
    <location>
        <begin position="337"/>
        <end position="364"/>
    </location>
</feature>
<sequence length="388" mass="45345">MNNDQSQENIDQYLHSFGTQQSIPNILQQAITQDQLLAQNVRLLQQLHEQQSFLNLQSLMLLNPIVQTQMNQDSKKIKKSNKTIQVIPPVNTKEDGQNLLDIKGNVKNAYIKKIVSLLSVEGDKLLDDDFQEDLEIESCSDNQKQDKLNGLLNCNNDQTQMKQKGKQSAKMSRLRKKFYIKLLEKKVSDLDQQISEYKKTTRQSFEYLTQILQSHPILNSMIIGNSAAIDQVMECYSSDSAQLILDSYIMRYGICGIKRRDYFKYAVKNIQKNFLKGNYGLLLMSWNKEIQNYDQEFNNYVEIVKKEAKLEDDNQVYKILATVDRMLNHRKISQQLLLRFNQNIKNLKNLQQEVEETLNQFTECLSPIQHLDFIKQIEKLGFLNRFIK</sequence>
<dbReference type="EMBL" id="CAJJDN010000031">
    <property type="protein sequence ID" value="CAD8073681.1"/>
    <property type="molecule type" value="Genomic_DNA"/>
</dbReference>
<reference evidence="2" key="1">
    <citation type="submission" date="2021-01" db="EMBL/GenBank/DDBJ databases">
        <authorList>
            <consortium name="Genoscope - CEA"/>
            <person name="William W."/>
        </authorList>
    </citation>
    <scope>NUCLEOTIDE SEQUENCE</scope>
</reference>
<evidence type="ECO:0000313" key="2">
    <source>
        <dbReference type="EMBL" id="CAD8073681.1"/>
    </source>
</evidence>
<organism evidence="2 3">
    <name type="scientific">Paramecium sonneborni</name>
    <dbReference type="NCBI Taxonomy" id="65129"/>
    <lineage>
        <taxon>Eukaryota</taxon>
        <taxon>Sar</taxon>
        <taxon>Alveolata</taxon>
        <taxon>Ciliophora</taxon>
        <taxon>Intramacronucleata</taxon>
        <taxon>Oligohymenophorea</taxon>
        <taxon>Peniculida</taxon>
        <taxon>Parameciidae</taxon>
        <taxon>Paramecium</taxon>
    </lineage>
</organism>
<evidence type="ECO:0000256" key="1">
    <source>
        <dbReference type="SAM" id="Coils"/>
    </source>
</evidence>
<dbReference type="Proteomes" id="UP000692954">
    <property type="component" value="Unassembled WGS sequence"/>
</dbReference>
<dbReference type="OrthoDB" id="306616at2759"/>
<keyword evidence="3" id="KW-1185">Reference proteome</keyword>
<keyword evidence="1" id="KW-0175">Coiled coil</keyword>